<dbReference type="STRING" id="253628.A0A0D2AT55"/>
<feature type="domain" description="SET" evidence="1">
    <location>
        <begin position="22"/>
        <end position="236"/>
    </location>
</feature>
<dbReference type="PANTHER" id="PTHR13271:SF137">
    <property type="entry name" value="SET DOMAIN-CONTAINING PROTEIN"/>
    <property type="match status" value="1"/>
</dbReference>
<evidence type="ECO:0000313" key="2">
    <source>
        <dbReference type="EMBL" id="KIW02334.1"/>
    </source>
</evidence>
<dbReference type="CDD" id="cd19177">
    <property type="entry name" value="SET_SETD4"/>
    <property type="match status" value="1"/>
</dbReference>
<name>A0A0D2AT55_9PEZI</name>
<dbReference type="InterPro" id="IPR046341">
    <property type="entry name" value="SET_dom_sf"/>
</dbReference>
<dbReference type="EMBL" id="KN847550">
    <property type="protein sequence ID" value="KIW02334.1"/>
    <property type="molecule type" value="Genomic_DNA"/>
</dbReference>
<dbReference type="AlphaFoldDB" id="A0A0D2AT55"/>
<dbReference type="HOGENOM" id="CLU_041939_3_2_1"/>
<dbReference type="GO" id="GO:0016279">
    <property type="term" value="F:protein-lysine N-methyltransferase activity"/>
    <property type="evidence" value="ECO:0007669"/>
    <property type="project" value="InterPro"/>
</dbReference>
<dbReference type="PANTHER" id="PTHR13271">
    <property type="entry name" value="UNCHARACTERIZED PUTATIVE METHYLTRANSFERASE"/>
    <property type="match status" value="1"/>
</dbReference>
<dbReference type="GeneID" id="27314451"/>
<dbReference type="InParanoid" id="A0A0D2AT55"/>
<accession>A0A0D2AT55</accession>
<dbReference type="OrthoDB" id="341421at2759"/>
<evidence type="ECO:0000313" key="3">
    <source>
        <dbReference type="Proteomes" id="UP000053259"/>
    </source>
</evidence>
<protein>
    <recommendedName>
        <fullName evidence="1">SET domain-containing protein</fullName>
    </recommendedName>
</protein>
<dbReference type="FunCoup" id="A0A0D2AT55">
    <property type="interactions" value="67"/>
</dbReference>
<dbReference type="VEuPathDB" id="FungiDB:PV09_06478"/>
<dbReference type="SUPFAM" id="SSF82199">
    <property type="entry name" value="SET domain"/>
    <property type="match status" value="1"/>
</dbReference>
<dbReference type="InterPro" id="IPR044429">
    <property type="entry name" value="SETD4_SET"/>
</dbReference>
<dbReference type="InterPro" id="IPR001214">
    <property type="entry name" value="SET_dom"/>
</dbReference>
<gene>
    <name evidence="2" type="ORF">PV09_06478</name>
</gene>
<dbReference type="Proteomes" id="UP000053259">
    <property type="component" value="Unassembled WGS sequence"/>
</dbReference>
<keyword evidence="3" id="KW-1185">Reference proteome</keyword>
<dbReference type="Gene3D" id="3.90.1410.10">
    <property type="entry name" value="set domain protein methyltransferase, domain 1"/>
    <property type="match status" value="1"/>
</dbReference>
<dbReference type="PROSITE" id="PS50280">
    <property type="entry name" value="SET"/>
    <property type="match status" value="1"/>
</dbReference>
<sequence>MALDARHEAFTAWAKLRGVVIKGVAPAKFPGKGLGVVATRNLKKGESVVSIPASALITHDSNFVRESGIARGTVYGVVAAALTLNHENDDRWYKPWQDVWPSREDFEESMPLCWSEEEQMMLTPAAQTLLRCQREKYERDVQTLHASIPEHLRDWYKYYWLVVNTRCFYWAFFKKARDEARKGRKLPRDECLALVPWGDYFNHEDHGCRVVEDVQGAAIICDRSYSKGEEVVVSYGAHSNDYLLVEYGFILASNRHDCTTIDHLILPLLSEGQRNLLEDHHYLGEYYLSPAGLCYRTQVAIRAMVTSSKRMQSFLAGEYDGEMESKKMDKKTREIWALLRKFIEQNIARSEAAAKSTASSRMTSSRWCQLEVMLDAGESATLGV</sequence>
<organism evidence="2 3">
    <name type="scientific">Verruconis gallopava</name>
    <dbReference type="NCBI Taxonomy" id="253628"/>
    <lineage>
        <taxon>Eukaryota</taxon>
        <taxon>Fungi</taxon>
        <taxon>Dikarya</taxon>
        <taxon>Ascomycota</taxon>
        <taxon>Pezizomycotina</taxon>
        <taxon>Dothideomycetes</taxon>
        <taxon>Pleosporomycetidae</taxon>
        <taxon>Venturiales</taxon>
        <taxon>Sympoventuriaceae</taxon>
        <taxon>Verruconis</taxon>
    </lineage>
</organism>
<evidence type="ECO:0000259" key="1">
    <source>
        <dbReference type="PROSITE" id="PS50280"/>
    </source>
</evidence>
<dbReference type="RefSeq" id="XP_016212203.1">
    <property type="nucleotide sequence ID" value="XM_016360121.1"/>
</dbReference>
<dbReference type="InterPro" id="IPR050600">
    <property type="entry name" value="SETD3_SETD6_MTase"/>
</dbReference>
<reference evidence="2 3" key="1">
    <citation type="submission" date="2015-01" db="EMBL/GenBank/DDBJ databases">
        <title>The Genome Sequence of Ochroconis gallopava CBS43764.</title>
        <authorList>
            <consortium name="The Broad Institute Genomics Platform"/>
            <person name="Cuomo C."/>
            <person name="de Hoog S."/>
            <person name="Gorbushina A."/>
            <person name="Stielow B."/>
            <person name="Teixiera M."/>
            <person name="Abouelleil A."/>
            <person name="Chapman S.B."/>
            <person name="Priest M."/>
            <person name="Young S.K."/>
            <person name="Wortman J."/>
            <person name="Nusbaum C."/>
            <person name="Birren B."/>
        </authorList>
    </citation>
    <scope>NUCLEOTIDE SEQUENCE [LARGE SCALE GENOMIC DNA]</scope>
    <source>
        <strain evidence="2 3">CBS 43764</strain>
    </source>
</reference>
<dbReference type="Pfam" id="PF00856">
    <property type="entry name" value="SET"/>
    <property type="match status" value="1"/>
</dbReference>
<proteinExistence type="predicted"/>